<keyword evidence="2" id="KW-0548">Nucleotidyltransferase</keyword>
<keyword evidence="2" id="KW-0808">Transferase</keyword>
<dbReference type="CDD" id="cd01646">
    <property type="entry name" value="RT_Bac_retron_I"/>
    <property type="match status" value="1"/>
</dbReference>
<dbReference type="RefSeq" id="WP_171558512.1">
    <property type="nucleotide sequence ID" value="NZ_JABFCS010000001.1"/>
</dbReference>
<dbReference type="Proteomes" id="UP000552954">
    <property type="component" value="Unassembled WGS sequence"/>
</dbReference>
<reference evidence="2 3" key="1">
    <citation type="submission" date="2020-05" db="EMBL/GenBank/DDBJ databases">
        <authorList>
            <person name="Khan S.A."/>
            <person name="Jeon C.O."/>
            <person name="Chun B.H."/>
        </authorList>
    </citation>
    <scope>NUCLEOTIDE SEQUENCE [LARGE SCALE GENOMIC DNA]</scope>
    <source>
        <strain evidence="2 3">B156</strain>
    </source>
</reference>
<organism evidence="2 3">
    <name type="scientific">Ramlibacter montanisoli</name>
    <dbReference type="NCBI Taxonomy" id="2732512"/>
    <lineage>
        <taxon>Bacteria</taxon>
        <taxon>Pseudomonadati</taxon>
        <taxon>Pseudomonadota</taxon>
        <taxon>Betaproteobacteria</taxon>
        <taxon>Burkholderiales</taxon>
        <taxon>Comamonadaceae</taxon>
        <taxon>Ramlibacter</taxon>
    </lineage>
</organism>
<dbReference type="GO" id="GO:0003964">
    <property type="term" value="F:RNA-directed DNA polymerase activity"/>
    <property type="evidence" value="ECO:0007669"/>
    <property type="project" value="UniProtKB-KW"/>
</dbReference>
<dbReference type="Gene3D" id="3.30.70.270">
    <property type="match status" value="1"/>
</dbReference>
<evidence type="ECO:0000313" key="3">
    <source>
        <dbReference type="Proteomes" id="UP000552954"/>
    </source>
</evidence>
<dbReference type="InterPro" id="IPR043128">
    <property type="entry name" value="Rev_trsase/Diguanyl_cyclase"/>
</dbReference>
<dbReference type="SUPFAM" id="SSF56672">
    <property type="entry name" value="DNA/RNA polymerases"/>
    <property type="match status" value="1"/>
</dbReference>
<dbReference type="InterPro" id="IPR043502">
    <property type="entry name" value="DNA/RNA_pol_sf"/>
</dbReference>
<dbReference type="Pfam" id="PF00078">
    <property type="entry name" value="RVT_1"/>
    <property type="match status" value="1"/>
</dbReference>
<dbReference type="InterPro" id="IPR000477">
    <property type="entry name" value="RT_dom"/>
</dbReference>
<evidence type="ECO:0000259" key="1">
    <source>
        <dbReference type="PROSITE" id="PS50878"/>
    </source>
</evidence>
<proteinExistence type="predicted"/>
<sequence length="300" mass="34509">MNFSDMLTGDTLRRLVEANMEANGGEYVPGARTLFNIPKAGFTLRYALETGVTDRALYQGLASFLIPYYDKLIPWNSFSHRFDYESRRSSERYTFKNGIESWKHFVGSTRSALSPSSYLVSTDVANFFEHIQLQRLRQTMEELSPIVSDSPELQTRLRAHREVLFNFLDKWAYEPGRGLPQNRDASSFLANLYMREIDLSMIDAGYKDTYFRYMDDIKVVCEDLYQARRAIKDLSVRLRELGLSLNARKTEIVAASDITAVDACLDEGSEAIQQIDQLWRRKSRGPSSRFGPYCEIECSN</sequence>
<comment type="caution">
    <text evidence="2">The sequence shown here is derived from an EMBL/GenBank/DDBJ whole genome shotgun (WGS) entry which is preliminary data.</text>
</comment>
<feature type="domain" description="Reverse transcriptase" evidence="1">
    <location>
        <begin position="1"/>
        <end position="265"/>
    </location>
</feature>
<protein>
    <submittedName>
        <fullName evidence="2">RNA-directed DNA polymerase</fullName>
    </submittedName>
</protein>
<keyword evidence="2" id="KW-0695">RNA-directed DNA polymerase</keyword>
<gene>
    <name evidence="2" type="ORF">HK415_09680</name>
</gene>
<dbReference type="EMBL" id="JABFCS010000001">
    <property type="protein sequence ID" value="NNU43368.1"/>
    <property type="molecule type" value="Genomic_DNA"/>
</dbReference>
<reference evidence="2 3" key="2">
    <citation type="submission" date="2020-06" db="EMBL/GenBank/DDBJ databases">
        <title>Ramlibacter rhizophilus sp. nov., isolated from rhizosphere soil of national flower Mugunghwa from South Korea.</title>
        <authorList>
            <person name="Zheng-Fei Y."/>
            <person name="Huan T."/>
        </authorList>
    </citation>
    <scope>NUCLEOTIDE SEQUENCE [LARGE SCALE GENOMIC DNA]</scope>
    <source>
        <strain evidence="2 3">B156</strain>
    </source>
</reference>
<dbReference type="AlphaFoldDB" id="A0A849K4L8"/>
<keyword evidence="3" id="KW-1185">Reference proteome</keyword>
<dbReference type="PROSITE" id="PS50878">
    <property type="entry name" value="RT_POL"/>
    <property type="match status" value="1"/>
</dbReference>
<evidence type="ECO:0000313" key="2">
    <source>
        <dbReference type="EMBL" id="NNU43368.1"/>
    </source>
</evidence>
<accession>A0A849K4L8</accession>
<name>A0A849K4L8_9BURK</name>